<gene>
    <name evidence="3" type="ORF">ABUE31_11925</name>
</gene>
<dbReference type="InterPro" id="IPR011761">
    <property type="entry name" value="ATP-grasp"/>
</dbReference>
<dbReference type="InterPro" id="IPR013815">
    <property type="entry name" value="ATP_grasp_subdomain_1"/>
</dbReference>
<keyword evidence="1" id="KW-0067">ATP-binding</keyword>
<comment type="caution">
    <text evidence="3">The sequence shown here is derived from an EMBL/GenBank/DDBJ whole genome shotgun (WGS) entry which is preliminary data.</text>
</comment>
<dbReference type="PROSITE" id="PS50975">
    <property type="entry name" value="ATP_GRASP"/>
    <property type="match status" value="1"/>
</dbReference>
<dbReference type="PANTHER" id="PTHR21621:SF0">
    <property type="entry name" value="BETA-CITRYLGLUTAMATE SYNTHASE B-RELATED"/>
    <property type="match status" value="1"/>
</dbReference>
<keyword evidence="4" id="KW-1185">Reference proteome</keyword>
<dbReference type="SUPFAM" id="SSF56059">
    <property type="entry name" value="Glutathione synthetase ATP-binding domain-like"/>
    <property type="match status" value="1"/>
</dbReference>
<evidence type="ECO:0000313" key="4">
    <source>
        <dbReference type="Proteomes" id="UP001556196"/>
    </source>
</evidence>
<dbReference type="InterPro" id="IPR025839">
    <property type="entry name" value="RLAN_dom"/>
</dbReference>
<keyword evidence="1" id="KW-0547">Nucleotide-binding</keyword>
<dbReference type="Gene3D" id="3.30.470.20">
    <property type="entry name" value="ATP-grasp fold, B domain"/>
    <property type="match status" value="1"/>
</dbReference>
<dbReference type="RefSeq" id="WP_367723823.1">
    <property type="nucleotide sequence ID" value="NZ_JBFOCI010000003.1"/>
</dbReference>
<reference evidence="3 4" key="1">
    <citation type="submission" date="2024-06" db="EMBL/GenBank/DDBJ databases">
        <authorList>
            <person name="Tuo L."/>
        </authorList>
    </citation>
    <scope>NUCLEOTIDE SEQUENCE [LARGE SCALE GENOMIC DNA]</scope>
    <source>
        <strain evidence="3 4">ZMM04-5</strain>
    </source>
</reference>
<evidence type="ECO:0000256" key="1">
    <source>
        <dbReference type="PROSITE-ProRule" id="PRU00409"/>
    </source>
</evidence>
<dbReference type="Gene3D" id="3.30.1490.20">
    <property type="entry name" value="ATP-grasp fold, A domain"/>
    <property type="match status" value="1"/>
</dbReference>
<evidence type="ECO:0000313" key="3">
    <source>
        <dbReference type="EMBL" id="MEW9806693.1"/>
    </source>
</evidence>
<accession>A0ABV3R0F6</accession>
<dbReference type="Pfam" id="PF14401">
    <property type="entry name" value="RLAN"/>
    <property type="match status" value="1"/>
</dbReference>
<dbReference type="Pfam" id="PF08443">
    <property type="entry name" value="RimK"/>
    <property type="match status" value="1"/>
</dbReference>
<dbReference type="InterPro" id="IPR013651">
    <property type="entry name" value="ATP-grasp_RimK-type"/>
</dbReference>
<feature type="domain" description="ATP-grasp" evidence="2">
    <location>
        <begin position="288"/>
        <end position="483"/>
    </location>
</feature>
<dbReference type="PANTHER" id="PTHR21621">
    <property type="entry name" value="RIBOSOMAL PROTEIN S6 MODIFICATION PROTEIN"/>
    <property type="match status" value="1"/>
</dbReference>
<dbReference type="Proteomes" id="UP001556196">
    <property type="component" value="Unassembled WGS sequence"/>
</dbReference>
<sequence>MTWVILTGRQSDLDQVATPHKIITNRDYLAHPALFGGQRPKVINLSNNYGYQSRGYYASLLASSRGHRVIPSVETIIDLSEPKLYENALPELELALNKCRKDLGGAFPAKASFFFGIGPSKAWDRFARLLFDWFRAPSLEIAIRDGAEWASIRKIGFLPVIRLDAEEKTRFLASLDAYTKREWRDGKARVPARYTFATLVDPHETLPPSEISSLRHWARIAEKMGVEVEPITRKDLAKLANYDALFIRETTSISNHTYRFARRAQQEGMPVIDDPLSMIRCTNKVYLNELMAHNKVPVPPTVMIASPADFTLAADTLGFPLVLKIPDSSFSRGVKKVSTPDELRKLATTWLEDSDLLIAQKYLPTQYDWRVGVLGGQPLFAVHYLMARKHWQIVNHDRAGKPQQGGIKTFTLKETPPLVVETAVRAARCIGDGLYGVDLKETDGGVFVIEVNDNPNLDHGCEDTGEKDEVWVRLTQWFIDRLERPGR</sequence>
<protein>
    <submittedName>
        <fullName evidence="3">RimK family protein</fullName>
    </submittedName>
</protein>
<name>A0ABV3R0F6_9HYPH</name>
<dbReference type="EMBL" id="JBFOCI010000003">
    <property type="protein sequence ID" value="MEW9806693.1"/>
    <property type="molecule type" value="Genomic_DNA"/>
</dbReference>
<proteinExistence type="predicted"/>
<evidence type="ECO:0000259" key="2">
    <source>
        <dbReference type="PROSITE" id="PS50975"/>
    </source>
</evidence>
<organism evidence="3 4">
    <name type="scientific">Mesorhizobium marinum</name>
    <dbReference type="NCBI Taxonomy" id="3228790"/>
    <lineage>
        <taxon>Bacteria</taxon>
        <taxon>Pseudomonadati</taxon>
        <taxon>Pseudomonadota</taxon>
        <taxon>Alphaproteobacteria</taxon>
        <taxon>Hyphomicrobiales</taxon>
        <taxon>Phyllobacteriaceae</taxon>
        <taxon>Mesorhizobium</taxon>
    </lineage>
</organism>